<dbReference type="Proteomes" id="UP000093053">
    <property type="component" value="Chromosome"/>
</dbReference>
<dbReference type="AlphaFoldDB" id="A0A1B2HGV9"/>
<evidence type="ECO:0000313" key="1">
    <source>
        <dbReference type="EMBL" id="ANZ36957.1"/>
    </source>
</evidence>
<dbReference type="KEGG" id="led:BBK82_13620"/>
<keyword evidence="2" id="KW-1185">Reference proteome</keyword>
<dbReference type="EMBL" id="CP016793">
    <property type="protein sequence ID" value="ANZ36957.1"/>
    <property type="molecule type" value="Genomic_DNA"/>
</dbReference>
<evidence type="ECO:0000313" key="2">
    <source>
        <dbReference type="Proteomes" id="UP000093053"/>
    </source>
</evidence>
<protein>
    <submittedName>
        <fullName evidence="1">Uncharacterized protein</fullName>
    </submittedName>
</protein>
<dbReference type="STRING" id="1586287.BBK82_13620"/>
<sequence length="99" mass="10986">MEQPDEIEIALQRKEIWMFCAAQGLTLGAVFVDRRVHGDVTARLGFTALVDVLCFPDSYAVVVPSLTHLSERPGVRRVLASRIRGTASQLLAVYGDEER</sequence>
<gene>
    <name evidence="1" type="ORF">BBK82_13620</name>
</gene>
<accession>A0A1B2HGV9</accession>
<organism evidence="1 2">
    <name type="scientific">Lentzea guizhouensis</name>
    <dbReference type="NCBI Taxonomy" id="1586287"/>
    <lineage>
        <taxon>Bacteria</taxon>
        <taxon>Bacillati</taxon>
        <taxon>Actinomycetota</taxon>
        <taxon>Actinomycetes</taxon>
        <taxon>Pseudonocardiales</taxon>
        <taxon>Pseudonocardiaceae</taxon>
        <taxon>Lentzea</taxon>
    </lineage>
</organism>
<name>A0A1B2HGV9_9PSEU</name>
<reference evidence="1 2" key="1">
    <citation type="submission" date="2016-07" db="EMBL/GenBank/DDBJ databases">
        <title>Complete genome sequence of the Lentzea guizhouensis DHS C013.</title>
        <authorList>
            <person name="Cao C."/>
        </authorList>
    </citation>
    <scope>NUCLEOTIDE SEQUENCE [LARGE SCALE GENOMIC DNA]</scope>
    <source>
        <strain evidence="1 2">DHS C013</strain>
    </source>
</reference>
<proteinExistence type="predicted"/>